<dbReference type="GO" id="GO:0016020">
    <property type="term" value="C:membrane"/>
    <property type="evidence" value="ECO:0007669"/>
    <property type="project" value="TreeGrafter"/>
</dbReference>
<evidence type="ECO:0000313" key="3">
    <source>
        <dbReference type="Proteomes" id="UP000694402"/>
    </source>
</evidence>
<reference evidence="2" key="3">
    <citation type="submission" date="2025-09" db="UniProtKB">
        <authorList>
            <consortium name="Ensembl"/>
        </authorList>
    </citation>
    <scope>IDENTIFICATION</scope>
</reference>
<evidence type="ECO:0000259" key="1">
    <source>
        <dbReference type="Pfam" id="PF14781"/>
    </source>
</evidence>
<name>A0AAZ3NU15_ONCTS</name>
<reference evidence="3" key="1">
    <citation type="journal article" date="2018" name="PLoS ONE">
        <title>Chinook salmon (Oncorhynchus tshawytscha) genome and transcriptome.</title>
        <authorList>
            <person name="Christensen K.A."/>
            <person name="Leong J.S."/>
            <person name="Sakhrani D."/>
            <person name="Biagi C.A."/>
            <person name="Minkley D.R."/>
            <person name="Withler R.E."/>
            <person name="Rondeau E.B."/>
            <person name="Koop B.F."/>
            <person name="Devlin R.H."/>
        </authorList>
    </citation>
    <scope>NUCLEOTIDE SEQUENCE [LARGE SCALE GENOMIC DNA]</scope>
</reference>
<dbReference type="PANTHER" id="PTHR32465:SF0">
    <property type="entry name" value="BARDET-BIEDL SYNDROME 2 PROTEIN"/>
    <property type="match status" value="1"/>
</dbReference>
<dbReference type="InterPro" id="IPR016616">
    <property type="entry name" value="Bardet-Biedl_syndrome_2_prot"/>
</dbReference>
<dbReference type="GO" id="GO:0036064">
    <property type="term" value="C:ciliary basal body"/>
    <property type="evidence" value="ECO:0007669"/>
    <property type="project" value="TreeGrafter"/>
</dbReference>
<organism evidence="2 3">
    <name type="scientific">Oncorhynchus tshawytscha</name>
    <name type="common">Chinook salmon</name>
    <name type="synonym">Salmo tshawytscha</name>
    <dbReference type="NCBI Taxonomy" id="74940"/>
    <lineage>
        <taxon>Eukaryota</taxon>
        <taxon>Metazoa</taxon>
        <taxon>Chordata</taxon>
        <taxon>Craniata</taxon>
        <taxon>Vertebrata</taxon>
        <taxon>Euteleostomi</taxon>
        <taxon>Actinopterygii</taxon>
        <taxon>Neopterygii</taxon>
        <taxon>Teleostei</taxon>
        <taxon>Protacanthopterygii</taxon>
        <taxon>Salmoniformes</taxon>
        <taxon>Salmonidae</taxon>
        <taxon>Salmoninae</taxon>
        <taxon>Oncorhynchus</taxon>
    </lineage>
</organism>
<dbReference type="GeneTree" id="ENSGT00390000017113"/>
<dbReference type="GO" id="GO:0043005">
    <property type="term" value="C:neuron projection"/>
    <property type="evidence" value="ECO:0007669"/>
    <property type="project" value="TreeGrafter"/>
</dbReference>
<dbReference type="InterPro" id="IPR029430">
    <property type="entry name" value="BBS2_N"/>
</dbReference>
<dbReference type="PANTHER" id="PTHR32465">
    <property type="entry name" value="BARDET-BIEDL SYNDROME 2 PROTEIN"/>
    <property type="match status" value="1"/>
</dbReference>
<sequence length="280" mass="31489">YFPKALTLKMNHKINPCMVTMGKFKGIHPCLTAVTQSGNVWPHPVPFGSSLPSEPEDSDISLLNINQALSCLTAGTRQPNTTGDTLLVGTQTNLAYDVHEIADIFNREVTDGDNATALGKLANIESPLTIIGGNCALQRFDCEGNDQFWTDTGDNVRSLLLVRSEDFDIRVYRCTIECILSGCMTAWYGNCTTHNRKAFQWVVWYAQRITGGKLPALLDTYSTRCHRKAKKIIKDINHPSHCLFTPHLSRRRGQYRCIKAGTERRKNIYLKAIRLLNSHY</sequence>
<dbReference type="GO" id="GO:1905515">
    <property type="term" value="P:non-motile cilium assembly"/>
    <property type="evidence" value="ECO:0007669"/>
    <property type="project" value="InterPro"/>
</dbReference>
<dbReference type="AlphaFoldDB" id="A0AAZ3NU15"/>
<reference evidence="2" key="2">
    <citation type="submission" date="2025-08" db="UniProtKB">
        <authorList>
            <consortium name="Ensembl"/>
        </authorList>
    </citation>
    <scope>IDENTIFICATION</scope>
</reference>
<dbReference type="GO" id="GO:0034464">
    <property type="term" value="C:BBSome"/>
    <property type="evidence" value="ECO:0007669"/>
    <property type="project" value="InterPro"/>
</dbReference>
<dbReference type="GO" id="GO:0031514">
    <property type="term" value="C:motile cilium"/>
    <property type="evidence" value="ECO:0007669"/>
    <property type="project" value="TreeGrafter"/>
</dbReference>
<proteinExistence type="predicted"/>
<keyword evidence="3" id="KW-1185">Reference proteome</keyword>
<evidence type="ECO:0000313" key="2">
    <source>
        <dbReference type="Ensembl" id="ENSOTSP00005107952.1"/>
    </source>
</evidence>
<accession>A0AAZ3NU15</accession>
<dbReference type="Ensembl" id="ENSOTST00005191152.1">
    <property type="protein sequence ID" value="ENSOTSP00005107952.1"/>
    <property type="gene ID" value="ENSOTSG00005070070.1"/>
</dbReference>
<feature type="domain" description="Ciliary BBSome complex subunit 2 N-terminal" evidence="1">
    <location>
        <begin position="20"/>
        <end position="119"/>
    </location>
</feature>
<dbReference type="Proteomes" id="UP000694402">
    <property type="component" value="Unassembled WGS sequence"/>
</dbReference>
<protein>
    <recommendedName>
        <fullName evidence="1">Ciliary BBSome complex subunit 2 N-terminal domain-containing protein</fullName>
    </recommendedName>
</protein>
<dbReference type="Pfam" id="PF14781">
    <property type="entry name" value="BBS2_N"/>
    <property type="match status" value="1"/>
</dbReference>